<dbReference type="GO" id="GO:0009307">
    <property type="term" value="P:DNA restriction-modification system"/>
    <property type="evidence" value="ECO:0007669"/>
    <property type="project" value="UniProtKB-KW"/>
</dbReference>
<accession>A0A7S7LVP3</accession>
<keyword evidence="5" id="KW-0378">Hydrolase</keyword>
<feature type="domain" description="Type I restriction modification DNA specificity" evidence="4">
    <location>
        <begin position="12"/>
        <end position="63"/>
    </location>
</feature>
<sequence length="83" mass="9418">MSIYTRKYFQTNASGAQKNMPKINQPIVLNTMIALPPLEEQNAILKKIENLYSICDELDTQINSSKTNSQTLIQAVLKEAFEK</sequence>
<dbReference type="GO" id="GO:0004519">
    <property type="term" value="F:endonuclease activity"/>
    <property type="evidence" value="ECO:0007669"/>
    <property type="project" value="UniProtKB-KW"/>
</dbReference>
<keyword evidence="5" id="KW-0255">Endonuclease</keyword>
<comment type="similarity">
    <text evidence="1">Belongs to the type-I restriction system S methylase family.</text>
</comment>
<keyword evidence="5" id="KW-0540">Nuclease</keyword>
<dbReference type="EMBL" id="CP054492">
    <property type="protein sequence ID" value="QOY52313.1"/>
    <property type="molecule type" value="Genomic_DNA"/>
</dbReference>
<proteinExistence type="inferred from homology"/>
<evidence type="ECO:0000256" key="2">
    <source>
        <dbReference type="ARBA" id="ARBA00022747"/>
    </source>
</evidence>
<keyword evidence="6" id="KW-1185">Reference proteome</keyword>
<dbReference type="GO" id="GO:0003677">
    <property type="term" value="F:DNA binding"/>
    <property type="evidence" value="ECO:0007669"/>
    <property type="project" value="UniProtKB-KW"/>
</dbReference>
<evidence type="ECO:0000313" key="5">
    <source>
        <dbReference type="EMBL" id="QOY52313.1"/>
    </source>
</evidence>
<keyword evidence="2" id="KW-0680">Restriction system</keyword>
<dbReference type="Proteomes" id="UP000593994">
    <property type="component" value="Chromosome"/>
</dbReference>
<organism evidence="5 6">
    <name type="scientific">Candidatus Sulfurimonas baltica</name>
    <dbReference type="NCBI Taxonomy" id="2740404"/>
    <lineage>
        <taxon>Bacteria</taxon>
        <taxon>Pseudomonadati</taxon>
        <taxon>Campylobacterota</taxon>
        <taxon>Epsilonproteobacteria</taxon>
        <taxon>Campylobacterales</taxon>
        <taxon>Sulfurimonadaceae</taxon>
        <taxon>Sulfurimonas</taxon>
    </lineage>
</organism>
<evidence type="ECO:0000256" key="1">
    <source>
        <dbReference type="ARBA" id="ARBA00010923"/>
    </source>
</evidence>
<reference evidence="5 6" key="1">
    <citation type="submission" date="2020-05" db="EMBL/GenBank/DDBJ databases">
        <title>Sulfurimonas marisnigri, sp. nov., and Sulfurimonas baltica, sp. nov., manganese oxide reducing chemolithoautotrophs of the class Epsilonproteobacteria isolated from the pelagic redoxclines of the Black and Baltic Seas and emended description of the genus Sulfurimonas.</title>
        <authorList>
            <person name="Henkel J.V."/>
            <person name="Laudan C."/>
            <person name="Werner J."/>
            <person name="Neu T."/>
            <person name="Plewe S."/>
            <person name="Sproer C."/>
            <person name="Bunk B."/>
            <person name="Schulz-Vogt H.N."/>
        </authorList>
    </citation>
    <scope>NUCLEOTIDE SEQUENCE [LARGE SCALE GENOMIC DNA]</scope>
    <source>
        <strain evidence="5 6">GD2</strain>
    </source>
</reference>
<evidence type="ECO:0000259" key="4">
    <source>
        <dbReference type="Pfam" id="PF01420"/>
    </source>
</evidence>
<dbReference type="InterPro" id="IPR044946">
    <property type="entry name" value="Restrct_endonuc_typeI_TRD_sf"/>
</dbReference>
<dbReference type="SUPFAM" id="SSF116734">
    <property type="entry name" value="DNA methylase specificity domain"/>
    <property type="match status" value="1"/>
</dbReference>
<gene>
    <name evidence="5" type="ORF">HUE88_01060</name>
</gene>
<evidence type="ECO:0000256" key="3">
    <source>
        <dbReference type="ARBA" id="ARBA00023125"/>
    </source>
</evidence>
<dbReference type="Gene3D" id="3.90.220.20">
    <property type="entry name" value="DNA methylase specificity domains"/>
    <property type="match status" value="2"/>
</dbReference>
<dbReference type="InterPro" id="IPR000055">
    <property type="entry name" value="Restrct_endonuc_typeI_TRD"/>
</dbReference>
<dbReference type="Pfam" id="PF01420">
    <property type="entry name" value="Methylase_S"/>
    <property type="match status" value="1"/>
</dbReference>
<name>A0A7S7LVP3_9BACT</name>
<dbReference type="KEGG" id="sbal:HUE88_01060"/>
<evidence type="ECO:0000313" key="6">
    <source>
        <dbReference type="Proteomes" id="UP000593994"/>
    </source>
</evidence>
<protein>
    <submittedName>
        <fullName evidence="5">Restriction endonuclease subunit S</fullName>
    </submittedName>
</protein>
<dbReference type="AlphaFoldDB" id="A0A7S7LVP3"/>
<keyword evidence="3" id="KW-0238">DNA-binding</keyword>